<keyword evidence="3" id="KW-1185">Reference proteome</keyword>
<dbReference type="EMBL" id="LQWY01000055">
    <property type="protein sequence ID" value="OAH59866.1"/>
    <property type="molecule type" value="Genomic_DNA"/>
</dbReference>
<organism evidence="2 3">
    <name type="scientific">Domibacillus aminovorans</name>
    <dbReference type="NCBI Taxonomy" id="29332"/>
    <lineage>
        <taxon>Bacteria</taxon>
        <taxon>Bacillati</taxon>
        <taxon>Bacillota</taxon>
        <taxon>Bacilli</taxon>
        <taxon>Bacillales</taxon>
        <taxon>Bacillaceae</taxon>
        <taxon>Domibacillus</taxon>
    </lineage>
</organism>
<reference evidence="2 3" key="1">
    <citation type="submission" date="2016-01" db="EMBL/GenBank/DDBJ databases">
        <title>Investigation of taxonomic status of Bacillus aminovorans.</title>
        <authorList>
            <person name="Verma A."/>
            <person name="Pal Y."/>
            <person name="Krishnamurthi S."/>
        </authorList>
    </citation>
    <scope>NUCLEOTIDE SEQUENCE [LARGE SCALE GENOMIC DNA]</scope>
    <source>
        <strain evidence="2 3">DSM 1314</strain>
    </source>
</reference>
<keyword evidence="1" id="KW-0732">Signal</keyword>
<evidence type="ECO:0000256" key="1">
    <source>
        <dbReference type="SAM" id="SignalP"/>
    </source>
</evidence>
<feature type="chain" id="PRO_5039309149" evidence="1">
    <location>
        <begin position="20"/>
        <end position="74"/>
    </location>
</feature>
<name>A0A177L373_9BACI</name>
<proteinExistence type="predicted"/>
<evidence type="ECO:0000313" key="3">
    <source>
        <dbReference type="Proteomes" id="UP000076935"/>
    </source>
</evidence>
<dbReference type="PROSITE" id="PS51257">
    <property type="entry name" value="PROKAR_LIPOPROTEIN"/>
    <property type="match status" value="1"/>
</dbReference>
<accession>A0A177L373</accession>
<comment type="caution">
    <text evidence="2">The sequence shown here is derived from an EMBL/GenBank/DDBJ whole genome shotgun (WGS) entry which is preliminary data.</text>
</comment>
<dbReference type="AlphaFoldDB" id="A0A177L373"/>
<protein>
    <submittedName>
        <fullName evidence="2">Uncharacterized protein</fullName>
    </submittedName>
</protein>
<dbReference type="RefSeq" id="WP_063966417.1">
    <property type="nucleotide sequence ID" value="NZ_JBCNAN010000048.1"/>
</dbReference>
<evidence type="ECO:0000313" key="2">
    <source>
        <dbReference type="EMBL" id="OAH59866.1"/>
    </source>
</evidence>
<gene>
    <name evidence="2" type="ORF">AWH49_18250</name>
</gene>
<dbReference type="Proteomes" id="UP000076935">
    <property type="component" value="Unassembled WGS sequence"/>
</dbReference>
<feature type="signal peptide" evidence="1">
    <location>
        <begin position="1"/>
        <end position="19"/>
    </location>
</feature>
<sequence>MKKHIILISFLTTLFVFLAACQSNDQQSTEKPNNETPRAMSVEEKMDYGFGPNSVFDFKNRKYIYHQEEGAFAP</sequence>